<dbReference type="PROSITE" id="PS51257">
    <property type="entry name" value="PROKAR_LIPOPROTEIN"/>
    <property type="match status" value="1"/>
</dbReference>
<evidence type="ECO:0000313" key="3">
    <source>
        <dbReference type="EMBL" id="BBB90178.1"/>
    </source>
</evidence>
<organism evidence="3 4">
    <name type="scientific">Methylomusa anaerophila</name>
    <dbReference type="NCBI Taxonomy" id="1930071"/>
    <lineage>
        <taxon>Bacteria</taxon>
        <taxon>Bacillati</taxon>
        <taxon>Bacillota</taxon>
        <taxon>Negativicutes</taxon>
        <taxon>Selenomonadales</taxon>
        <taxon>Sporomusaceae</taxon>
        <taxon>Methylomusa</taxon>
    </lineage>
</organism>
<feature type="compositionally biased region" description="Pro residues" evidence="1">
    <location>
        <begin position="34"/>
        <end position="44"/>
    </location>
</feature>
<proteinExistence type="predicted"/>
<name>A0A348AGI0_9FIRM</name>
<dbReference type="RefSeq" id="WP_126306712.1">
    <property type="nucleotide sequence ID" value="NZ_AP018449.1"/>
</dbReference>
<feature type="region of interest" description="Disordered" evidence="1">
    <location>
        <begin position="29"/>
        <end position="51"/>
    </location>
</feature>
<reference evidence="3 4" key="1">
    <citation type="journal article" date="2018" name="Int. J. Syst. Evol. Microbiol.">
        <title>Methylomusa anaerophila gen. nov., sp. nov., an anaerobic methanol-utilizing bacterium isolated from a microbial fuel cell.</title>
        <authorList>
            <person name="Amano N."/>
            <person name="Yamamuro A."/>
            <person name="Miyahara M."/>
            <person name="Kouzuma A."/>
            <person name="Abe T."/>
            <person name="Watanabe K."/>
        </authorList>
    </citation>
    <scope>NUCLEOTIDE SEQUENCE [LARGE SCALE GENOMIC DNA]</scope>
    <source>
        <strain evidence="3 4">MMFC1</strain>
    </source>
</reference>
<dbReference type="InterPro" id="IPR007160">
    <property type="entry name" value="DUF362"/>
</dbReference>
<sequence>MDRREFIKYAAYVSLSIGLAGCAARLPKTQEPQLPSPASRPQPSNPAAAAGERAKLVVAEGTDPNALMDKGLKALGGIEKFIQPGNIVVIKPNFSVPRTPDQAATTNALLVAALVKQCLAARAKEVRVIDHTFTNGQMCLENSGMRQEVTAAGGQVYIINSQTDRFYRSVTMNGEILKTASYSRDVLDAHVFINFPILKHHDGTELTMGLKNLMGLVWDRGIFHRTDLNKTIAELAAFRRPHLTILDATRGITANGPMGPGPIREWNQVIFSTDMMAVDAYGANLFGHNPADIGHLAAAAQLGVGTLDWQGLEVVKV</sequence>
<accession>A0A348AGI0</accession>
<protein>
    <recommendedName>
        <fullName evidence="2">DUF362 domain-containing protein</fullName>
    </recommendedName>
</protein>
<evidence type="ECO:0000313" key="4">
    <source>
        <dbReference type="Proteomes" id="UP000276437"/>
    </source>
</evidence>
<gene>
    <name evidence="3" type="ORF">MAMMFC1_00826</name>
</gene>
<evidence type="ECO:0000259" key="2">
    <source>
        <dbReference type="Pfam" id="PF04015"/>
    </source>
</evidence>
<dbReference type="Pfam" id="PF04015">
    <property type="entry name" value="DUF362"/>
    <property type="match status" value="1"/>
</dbReference>
<evidence type="ECO:0000256" key="1">
    <source>
        <dbReference type="SAM" id="MobiDB-lite"/>
    </source>
</evidence>
<keyword evidence="4" id="KW-1185">Reference proteome</keyword>
<dbReference type="OrthoDB" id="9785671at2"/>
<dbReference type="KEGG" id="mana:MAMMFC1_00826"/>
<feature type="domain" description="DUF362" evidence="2">
    <location>
        <begin position="88"/>
        <end position="283"/>
    </location>
</feature>
<dbReference type="Proteomes" id="UP000276437">
    <property type="component" value="Chromosome"/>
</dbReference>
<dbReference type="AlphaFoldDB" id="A0A348AGI0"/>
<dbReference type="EMBL" id="AP018449">
    <property type="protein sequence ID" value="BBB90178.1"/>
    <property type="molecule type" value="Genomic_DNA"/>
</dbReference>